<dbReference type="PANTHER" id="PTHR11406">
    <property type="entry name" value="PHOSPHOGLYCERATE KINASE"/>
    <property type="match status" value="1"/>
</dbReference>
<evidence type="ECO:0000256" key="6">
    <source>
        <dbReference type="ARBA" id="ARBA00022490"/>
    </source>
</evidence>
<comment type="catalytic activity">
    <reaction evidence="1">
        <text>(2R)-3-phosphoglycerate + ATP = (2R)-3-phospho-glyceroyl phosphate + ADP</text>
        <dbReference type="Rhea" id="RHEA:14801"/>
        <dbReference type="ChEBI" id="CHEBI:30616"/>
        <dbReference type="ChEBI" id="CHEBI:57604"/>
        <dbReference type="ChEBI" id="CHEBI:58272"/>
        <dbReference type="ChEBI" id="CHEBI:456216"/>
        <dbReference type="EC" id="2.7.2.3"/>
    </reaction>
</comment>
<name>A0A381UAA7_9ZZZZ</name>
<keyword evidence="11" id="KW-0324">Glycolysis</keyword>
<comment type="similarity">
    <text evidence="3">Belongs to the phosphoglycerate kinase family.</text>
</comment>
<evidence type="ECO:0000256" key="9">
    <source>
        <dbReference type="ARBA" id="ARBA00022777"/>
    </source>
</evidence>
<evidence type="ECO:0000256" key="10">
    <source>
        <dbReference type="ARBA" id="ARBA00022840"/>
    </source>
</evidence>
<feature type="non-terminal residue" evidence="12">
    <location>
        <position position="1"/>
    </location>
</feature>
<comment type="subunit">
    <text evidence="4">Monomer.</text>
</comment>
<dbReference type="AlphaFoldDB" id="A0A381UAA7"/>
<reference evidence="12" key="1">
    <citation type="submission" date="2018-05" db="EMBL/GenBank/DDBJ databases">
        <authorList>
            <person name="Lanie J.A."/>
            <person name="Ng W.-L."/>
            <person name="Kazmierczak K.M."/>
            <person name="Andrzejewski T.M."/>
            <person name="Davidsen T.M."/>
            <person name="Wayne K.J."/>
            <person name="Tettelin H."/>
            <person name="Glass J.I."/>
            <person name="Rusch D."/>
            <person name="Podicherti R."/>
            <person name="Tsui H.-C.T."/>
            <person name="Winkler M.E."/>
        </authorList>
    </citation>
    <scope>NUCLEOTIDE SEQUENCE</scope>
</reference>
<dbReference type="GO" id="GO:0006094">
    <property type="term" value="P:gluconeogenesis"/>
    <property type="evidence" value="ECO:0007669"/>
    <property type="project" value="TreeGrafter"/>
</dbReference>
<keyword evidence="6" id="KW-0963">Cytoplasm</keyword>
<comment type="pathway">
    <text evidence="2">Carbohydrate degradation; glycolysis; pyruvate from D-glyceraldehyde 3-phosphate: step 2/5.</text>
</comment>
<dbReference type="GO" id="GO:0006096">
    <property type="term" value="P:glycolytic process"/>
    <property type="evidence" value="ECO:0007669"/>
    <property type="project" value="UniProtKB-KW"/>
</dbReference>
<dbReference type="SUPFAM" id="SSF53748">
    <property type="entry name" value="Phosphoglycerate kinase"/>
    <property type="match status" value="1"/>
</dbReference>
<keyword evidence="8" id="KW-0547">Nucleotide-binding</keyword>
<keyword evidence="9" id="KW-0418">Kinase</keyword>
<dbReference type="PANTHER" id="PTHR11406:SF23">
    <property type="entry name" value="PHOSPHOGLYCERATE KINASE 1, CHLOROPLASTIC-RELATED"/>
    <property type="match status" value="1"/>
</dbReference>
<evidence type="ECO:0000256" key="5">
    <source>
        <dbReference type="ARBA" id="ARBA00013061"/>
    </source>
</evidence>
<dbReference type="EC" id="2.7.2.3" evidence="5"/>
<evidence type="ECO:0000256" key="8">
    <source>
        <dbReference type="ARBA" id="ARBA00022741"/>
    </source>
</evidence>
<dbReference type="InterPro" id="IPR036043">
    <property type="entry name" value="Phosphoglycerate_kinase_sf"/>
</dbReference>
<dbReference type="HAMAP" id="MF_00145">
    <property type="entry name" value="Phosphoglyc_kinase"/>
    <property type="match status" value="1"/>
</dbReference>
<evidence type="ECO:0000256" key="4">
    <source>
        <dbReference type="ARBA" id="ARBA00011245"/>
    </source>
</evidence>
<dbReference type="Gene3D" id="3.40.50.1260">
    <property type="entry name" value="Phosphoglycerate kinase, N-terminal domain"/>
    <property type="match status" value="2"/>
</dbReference>
<evidence type="ECO:0000256" key="1">
    <source>
        <dbReference type="ARBA" id="ARBA00000642"/>
    </source>
</evidence>
<sequence length="383" mass="40815">VLVRVDFNVPIDQGIEGIALYDQRLRATLPTIQYLIDQGSKIVLCSHLGRPNGEVVEGLRLAPVGDRLALLLDRPVKSLPEVIGPAVADAVSQMSLGDIILLENLRFHPGEEKNDGVFACELADSVDCFVMDAFAVSHRAHASTDGITKYLPSAMGLLVQREVESMGRALESPEKPMAALLGGAKVSDKILLLDNLLEDLDYLVIGGGMCVTFLNAQGYSTGASRIEEDRLEFARQIMERAEALNVKLHLPEYVVIANAFAADPGQTDVMHVGDVPDGWYIMDIAPSSAQDFVDALGKCKTIIWNGPMGVFEMLKFSVGTRTVAEAIAGLNGVTTVVGGGSTAEAVEELGLMDKMTHVSTGGGASLEFLEGKELPGIAALPDA</sequence>
<dbReference type="EMBL" id="UINC01006045">
    <property type="protein sequence ID" value="SVA25130.1"/>
    <property type="molecule type" value="Genomic_DNA"/>
</dbReference>
<dbReference type="PIRSF" id="PIRSF000724">
    <property type="entry name" value="Pgk"/>
    <property type="match status" value="1"/>
</dbReference>
<keyword evidence="10" id="KW-0067">ATP-binding</keyword>
<dbReference type="FunFam" id="3.40.50.1260:FF:000031">
    <property type="entry name" value="Phosphoglycerate kinase 1"/>
    <property type="match status" value="1"/>
</dbReference>
<dbReference type="GO" id="GO:0043531">
    <property type="term" value="F:ADP binding"/>
    <property type="evidence" value="ECO:0007669"/>
    <property type="project" value="TreeGrafter"/>
</dbReference>
<accession>A0A381UAA7</accession>
<dbReference type="InterPro" id="IPR001576">
    <property type="entry name" value="Phosphoglycerate_kinase"/>
</dbReference>
<dbReference type="PRINTS" id="PR00477">
    <property type="entry name" value="PHGLYCKINASE"/>
</dbReference>
<gene>
    <name evidence="12" type="ORF">METZ01_LOCUS77984</name>
</gene>
<protein>
    <recommendedName>
        <fullName evidence="5">phosphoglycerate kinase</fullName>
        <ecNumber evidence="5">2.7.2.3</ecNumber>
    </recommendedName>
</protein>
<dbReference type="GO" id="GO:0005524">
    <property type="term" value="F:ATP binding"/>
    <property type="evidence" value="ECO:0007669"/>
    <property type="project" value="UniProtKB-KW"/>
</dbReference>
<evidence type="ECO:0000256" key="2">
    <source>
        <dbReference type="ARBA" id="ARBA00004838"/>
    </source>
</evidence>
<organism evidence="12">
    <name type="scientific">marine metagenome</name>
    <dbReference type="NCBI Taxonomy" id="408172"/>
    <lineage>
        <taxon>unclassified sequences</taxon>
        <taxon>metagenomes</taxon>
        <taxon>ecological metagenomes</taxon>
    </lineage>
</organism>
<dbReference type="GO" id="GO:0004618">
    <property type="term" value="F:phosphoglycerate kinase activity"/>
    <property type="evidence" value="ECO:0007669"/>
    <property type="project" value="UniProtKB-EC"/>
</dbReference>
<dbReference type="Pfam" id="PF00162">
    <property type="entry name" value="PGK"/>
    <property type="match status" value="1"/>
</dbReference>
<proteinExistence type="inferred from homology"/>
<evidence type="ECO:0000313" key="12">
    <source>
        <dbReference type="EMBL" id="SVA25130.1"/>
    </source>
</evidence>
<dbReference type="FunFam" id="3.40.50.1260:FF:000006">
    <property type="entry name" value="Phosphoglycerate kinase"/>
    <property type="match status" value="1"/>
</dbReference>
<dbReference type="GO" id="GO:0005829">
    <property type="term" value="C:cytosol"/>
    <property type="evidence" value="ECO:0007669"/>
    <property type="project" value="TreeGrafter"/>
</dbReference>
<dbReference type="InterPro" id="IPR015824">
    <property type="entry name" value="Phosphoglycerate_kinase_N"/>
</dbReference>
<evidence type="ECO:0000256" key="3">
    <source>
        <dbReference type="ARBA" id="ARBA00008982"/>
    </source>
</evidence>
<keyword evidence="7" id="KW-0808">Transferase</keyword>
<evidence type="ECO:0000256" key="11">
    <source>
        <dbReference type="ARBA" id="ARBA00023152"/>
    </source>
</evidence>
<evidence type="ECO:0000256" key="7">
    <source>
        <dbReference type="ARBA" id="ARBA00022679"/>
    </source>
</evidence>